<comment type="caution">
    <text evidence="2">The sequence shown here is derived from an EMBL/GenBank/DDBJ whole genome shotgun (WGS) entry which is preliminary data.</text>
</comment>
<accession>A0A5S3Z3P5</accession>
<evidence type="ECO:0008006" key="4">
    <source>
        <dbReference type="Google" id="ProtNLM"/>
    </source>
</evidence>
<sequence>MESIALNHQQRLAPESLNTSKRPPSTGYFTATLEHHHYKVLCTRIRQGFAKHYDADINQFMPLLVCLVTTKERYCCFGLRSANEPLFIENYLPRPLSSYLKQWQIAPQQCVEMGNLVSTHSETTLSHFVILAKALKQAHKKSLLFCATAHIRALLSRIGASFELVCDAQPECLSDQGRCWGSYYFNRPQVCRVDIDSVCKHIDNTPKLQTLANSLSEEVSTLAWQGKML</sequence>
<organism evidence="2 3">
    <name type="scientific">Pseudoalteromonas ruthenica</name>
    <dbReference type="NCBI Taxonomy" id="151081"/>
    <lineage>
        <taxon>Bacteria</taxon>
        <taxon>Pseudomonadati</taxon>
        <taxon>Pseudomonadota</taxon>
        <taxon>Gammaproteobacteria</taxon>
        <taxon>Alteromonadales</taxon>
        <taxon>Pseudoalteromonadaceae</taxon>
        <taxon>Pseudoalteromonas</taxon>
    </lineage>
</organism>
<proteinExistence type="predicted"/>
<protein>
    <recommendedName>
        <fullName evidence="4">Thermostable hemolysin</fullName>
    </recommendedName>
</protein>
<feature type="region of interest" description="Disordered" evidence="1">
    <location>
        <begin position="1"/>
        <end position="24"/>
    </location>
</feature>
<dbReference type="EMBL" id="PNCG01000010">
    <property type="protein sequence ID" value="TMP86842.1"/>
    <property type="molecule type" value="Genomic_DNA"/>
</dbReference>
<dbReference type="Pfam" id="PF12261">
    <property type="entry name" value="T_hemolysin"/>
    <property type="match status" value="1"/>
</dbReference>
<evidence type="ECO:0000313" key="3">
    <source>
        <dbReference type="Proteomes" id="UP000305874"/>
    </source>
</evidence>
<dbReference type="InterPro" id="IPR022050">
    <property type="entry name" value="T_hemolysin"/>
</dbReference>
<name>A0A5S3Z3P5_9GAMM</name>
<reference evidence="3" key="2">
    <citation type="submission" date="2019-06" db="EMBL/GenBank/DDBJ databases">
        <title>Co-occurence of chitin degradation, pigmentation and bioactivity in marine Pseudoalteromonas.</title>
        <authorList>
            <person name="Sonnenschein E.C."/>
            <person name="Bech P.K."/>
        </authorList>
    </citation>
    <scope>NUCLEOTIDE SEQUENCE [LARGE SCALE GENOMIC DNA]</scope>
    <source>
        <strain evidence="3">S2897</strain>
    </source>
</reference>
<dbReference type="RefSeq" id="WP_138548120.1">
    <property type="nucleotide sequence ID" value="NZ_PNCG01000010.1"/>
</dbReference>
<evidence type="ECO:0000313" key="2">
    <source>
        <dbReference type="EMBL" id="TMP86842.1"/>
    </source>
</evidence>
<dbReference type="AlphaFoldDB" id="A0A5S3Z3P5"/>
<dbReference type="Proteomes" id="UP000305874">
    <property type="component" value="Unassembled WGS sequence"/>
</dbReference>
<gene>
    <name evidence="2" type="ORF">CWC05_10200</name>
</gene>
<evidence type="ECO:0000256" key="1">
    <source>
        <dbReference type="SAM" id="MobiDB-lite"/>
    </source>
</evidence>
<reference evidence="2 3" key="1">
    <citation type="submission" date="2017-12" db="EMBL/GenBank/DDBJ databases">
        <authorList>
            <person name="Paulsen S."/>
            <person name="Gram L.K."/>
        </authorList>
    </citation>
    <scope>NUCLEOTIDE SEQUENCE [LARGE SCALE GENOMIC DNA]</scope>
    <source>
        <strain evidence="2 3">S2897</strain>
    </source>
</reference>